<organism evidence="3 4">
    <name type="scientific">Salinirubrum litoreum</name>
    <dbReference type="NCBI Taxonomy" id="1126234"/>
    <lineage>
        <taxon>Archaea</taxon>
        <taxon>Methanobacteriati</taxon>
        <taxon>Methanobacteriota</taxon>
        <taxon>Stenosarchaea group</taxon>
        <taxon>Halobacteria</taxon>
        <taxon>Halobacteriales</taxon>
        <taxon>Haloferacaceae</taxon>
        <taxon>Salinirubrum</taxon>
    </lineage>
</organism>
<feature type="transmembrane region" description="Helical" evidence="2">
    <location>
        <begin position="12"/>
        <end position="35"/>
    </location>
</feature>
<feature type="transmembrane region" description="Helical" evidence="2">
    <location>
        <begin position="103"/>
        <end position="126"/>
    </location>
</feature>
<keyword evidence="2" id="KW-0472">Membrane</keyword>
<protein>
    <submittedName>
        <fullName evidence="3">DUF6498-containing protein</fullName>
    </submittedName>
</protein>
<dbReference type="RefSeq" id="WP_227230826.1">
    <property type="nucleotide sequence ID" value="NZ_JAJCVJ010000002.1"/>
</dbReference>
<sequence length="472" mass="49320">MAPTRDGDAQQTGIGFLPVLVANVLPLAGVIWFGWDPETLVAVYALELLVALPLAGVKALFAGTPPAADRENGVFDVAGSDLTAKRGSVTVHERLPPISPRNVPFAVAVVSGGVWVGFFVLAPVSAVVAVREVLGRPAVLLGVVTLVAGQVVETATTYFGRGRYATVSPYAVVERPARTGLLLSVFLFVVTLGGATPVLVVFVIAKVLFEWSGARAERGVGGRLTGWLSGPDSDTTADPVDVPPGDPSATVDVDQRSVVAAAVWRVVSETGPFSVVLATFVWLGVPAFLGGGEPTPTLWFASGLAGLALLGLMLAGDVLEVVLADGWETYARVGDRLVAYDRLTGEPQWTTPLGELRDVTVVETRPADRYFGTRTFTATTGWGEDATERTLGPVGDPETFVEAFDLPVHSTDLSPLDRRFVGAAVGSLVLLVAGAVVVVATPIGPSVSWVVLPMTLPLLGVVPVGLWKLAHP</sequence>
<dbReference type="EMBL" id="JBHSKX010000002">
    <property type="protein sequence ID" value="MFC5368554.1"/>
    <property type="molecule type" value="Genomic_DNA"/>
</dbReference>
<feature type="region of interest" description="Disordered" evidence="1">
    <location>
        <begin position="227"/>
        <end position="247"/>
    </location>
</feature>
<keyword evidence="2" id="KW-0812">Transmembrane</keyword>
<reference evidence="3 4" key="1">
    <citation type="journal article" date="2019" name="Int. J. Syst. Evol. Microbiol.">
        <title>The Global Catalogue of Microorganisms (GCM) 10K type strain sequencing project: providing services to taxonomists for standard genome sequencing and annotation.</title>
        <authorList>
            <consortium name="The Broad Institute Genomics Platform"/>
            <consortium name="The Broad Institute Genome Sequencing Center for Infectious Disease"/>
            <person name="Wu L."/>
            <person name="Ma J."/>
        </authorList>
    </citation>
    <scope>NUCLEOTIDE SEQUENCE [LARGE SCALE GENOMIC DNA]</scope>
    <source>
        <strain evidence="3 4">CGMCC 1.12237</strain>
    </source>
</reference>
<evidence type="ECO:0000313" key="4">
    <source>
        <dbReference type="Proteomes" id="UP001596201"/>
    </source>
</evidence>
<dbReference type="AlphaFoldDB" id="A0ABD5RES8"/>
<feature type="transmembrane region" description="Helical" evidence="2">
    <location>
        <begin position="447"/>
        <end position="467"/>
    </location>
</feature>
<feature type="transmembrane region" description="Helical" evidence="2">
    <location>
        <begin position="138"/>
        <end position="160"/>
    </location>
</feature>
<evidence type="ECO:0000313" key="3">
    <source>
        <dbReference type="EMBL" id="MFC5368554.1"/>
    </source>
</evidence>
<feature type="transmembrane region" description="Helical" evidence="2">
    <location>
        <begin position="181"/>
        <end position="205"/>
    </location>
</feature>
<keyword evidence="2" id="KW-1133">Transmembrane helix</keyword>
<evidence type="ECO:0000256" key="2">
    <source>
        <dbReference type="SAM" id="Phobius"/>
    </source>
</evidence>
<dbReference type="Proteomes" id="UP001596201">
    <property type="component" value="Unassembled WGS sequence"/>
</dbReference>
<evidence type="ECO:0000256" key="1">
    <source>
        <dbReference type="SAM" id="MobiDB-lite"/>
    </source>
</evidence>
<name>A0ABD5RES8_9EURY</name>
<dbReference type="Pfam" id="PF20108">
    <property type="entry name" value="DUF6498"/>
    <property type="match status" value="1"/>
</dbReference>
<keyword evidence="4" id="KW-1185">Reference proteome</keyword>
<feature type="transmembrane region" description="Helical" evidence="2">
    <location>
        <begin position="298"/>
        <end position="316"/>
    </location>
</feature>
<dbReference type="InterPro" id="IPR045466">
    <property type="entry name" value="DUF6498"/>
</dbReference>
<feature type="transmembrane region" description="Helical" evidence="2">
    <location>
        <begin position="420"/>
        <end position="440"/>
    </location>
</feature>
<feature type="transmembrane region" description="Helical" evidence="2">
    <location>
        <begin position="41"/>
        <end position="61"/>
    </location>
</feature>
<comment type="caution">
    <text evidence="3">The sequence shown here is derived from an EMBL/GenBank/DDBJ whole genome shotgun (WGS) entry which is preliminary data.</text>
</comment>
<gene>
    <name evidence="3" type="ORF">ACFPJ5_16635</name>
</gene>
<accession>A0ABD5RES8</accession>
<feature type="transmembrane region" description="Helical" evidence="2">
    <location>
        <begin position="273"/>
        <end position="291"/>
    </location>
</feature>
<proteinExistence type="predicted"/>